<sequence>MGNYMACATMPNTQLSGMSRLPSNTVRVMYPNGIVEEFRTPVVVAELMLENPQHFVWESSSVNTKQRAPALPADAKLEVGQLYYLLPSSAVRSAGLDLSSKQDCTFQKQKSIQKMSLGETLDLRNLSKAQRTTEPFEIEQKGSVTHVTVSPQYLPEFMVQNCSNALEGDSCSDNSELQMAYRRHVMSKTYSWKPKLETVEEAKART</sequence>
<proteinExistence type="predicted"/>
<evidence type="ECO:0000313" key="1">
    <source>
        <dbReference type="EMBL" id="KAJ7538992.1"/>
    </source>
</evidence>
<dbReference type="EMBL" id="CM055102">
    <property type="protein sequence ID" value="KAJ7538992.1"/>
    <property type="molecule type" value="Genomic_DNA"/>
</dbReference>
<reference evidence="2" key="1">
    <citation type="journal article" date="2024" name="Proc. Natl. Acad. Sci. U.S.A.">
        <title>Extraordinary preservation of gene collinearity over three hundred million years revealed in homosporous lycophytes.</title>
        <authorList>
            <person name="Li C."/>
            <person name="Wickell D."/>
            <person name="Kuo L.Y."/>
            <person name="Chen X."/>
            <person name="Nie B."/>
            <person name="Liao X."/>
            <person name="Peng D."/>
            <person name="Ji J."/>
            <person name="Jenkins J."/>
            <person name="Williams M."/>
            <person name="Shu S."/>
            <person name="Plott C."/>
            <person name="Barry K."/>
            <person name="Rajasekar S."/>
            <person name="Grimwood J."/>
            <person name="Han X."/>
            <person name="Sun S."/>
            <person name="Hou Z."/>
            <person name="He W."/>
            <person name="Dai G."/>
            <person name="Sun C."/>
            <person name="Schmutz J."/>
            <person name="Leebens-Mack J.H."/>
            <person name="Li F.W."/>
            <person name="Wang L."/>
        </authorList>
    </citation>
    <scope>NUCLEOTIDE SEQUENCE [LARGE SCALE GENOMIC DNA]</scope>
    <source>
        <strain evidence="2">cv. PW_Plant_1</strain>
    </source>
</reference>
<evidence type="ECO:0000313" key="2">
    <source>
        <dbReference type="Proteomes" id="UP001162992"/>
    </source>
</evidence>
<dbReference type="Proteomes" id="UP001162992">
    <property type="component" value="Chromosome 11"/>
</dbReference>
<keyword evidence="2" id="KW-1185">Reference proteome</keyword>
<organism evidence="1 2">
    <name type="scientific">Diphasiastrum complanatum</name>
    <name type="common">Issler's clubmoss</name>
    <name type="synonym">Lycopodium complanatum</name>
    <dbReference type="NCBI Taxonomy" id="34168"/>
    <lineage>
        <taxon>Eukaryota</taxon>
        <taxon>Viridiplantae</taxon>
        <taxon>Streptophyta</taxon>
        <taxon>Embryophyta</taxon>
        <taxon>Tracheophyta</taxon>
        <taxon>Lycopodiopsida</taxon>
        <taxon>Lycopodiales</taxon>
        <taxon>Lycopodiaceae</taxon>
        <taxon>Lycopodioideae</taxon>
        <taxon>Diphasiastrum</taxon>
    </lineage>
</organism>
<name>A0ACC2CAE4_DIPCM</name>
<comment type="caution">
    <text evidence="1">The sequence shown here is derived from an EMBL/GenBank/DDBJ whole genome shotgun (WGS) entry which is preliminary data.</text>
</comment>
<gene>
    <name evidence="1" type="ORF">O6H91_11G072000</name>
</gene>
<protein>
    <submittedName>
        <fullName evidence="1">Uncharacterized protein</fullName>
    </submittedName>
</protein>
<accession>A0ACC2CAE4</accession>